<dbReference type="RefSeq" id="WP_413279673.1">
    <property type="nucleotide sequence ID" value="NZ_JBHFNT010000205.1"/>
</dbReference>
<organism evidence="3 4">
    <name type="scientific">Floridaenema evergladense BLCC-F167</name>
    <dbReference type="NCBI Taxonomy" id="3153639"/>
    <lineage>
        <taxon>Bacteria</taxon>
        <taxon>Bacillati</taxon>
        <taxon>Cyanobacteriota</taxon>
        <taxon>Cyanophyceae</taxon>
        <taxon>Oscillatoriophycideae</taxon>
        <taxon>Aerosakkonematales</taxon>
        <taxon>Aerosakkonemataceae</taxon>
        <taxon>Floridanema</taxon>
        <taxon>Floridanema evergladense</taxon>
    </lineage>
</organism>
<evidence type="ECO:0000313" key="4">
    <source>
        <dbReference type="Proteomes" id="UP001576780"/>
    </source>
</evidence>
<evidence type="ECO:0000256" key="1">
    <source>
        <dbReference type="ARBA" id="ARBA00022549"/>
    </source>
</evidence>
<keyword evidence="2" id="KW-0605">Phycobilisome</keyword>
<gene>
    <name evidence="3" type="ORF">ACE1CA_22570</name>
</gene>
<dbReference type="InterPro" id="IPR011989">
    <property type="entry name" value="ARM-like"/>
</dbReference>
<evidence type="ECO:0000256" key="2">
    <source>
        <dbReference type="ARBA" id="ARBA00022738"/>
    </source>
</evidence>
<evidence type="ECO:0000313" key="3">
    <source>
        <dbReference type="EMBL" id="MFB2837321.1"/>
    </source>
</evidence>
<dbReference type="InterPro" id="IPR016024">
    <property type="entry name" value="ARM-type_fold"/>
</dbReference>
<reference evidence="3 4" key="1">
    <citation type="submission" date="2024-09" db="EMBL/GenBank/DDBJ databases">
        <title>Floridaenema gen nov. (Aerosakkonemataceae, Aerosakkonematales ord. nov., Cyanobacteria) from benthic tropical and subtropical fresh waters, with the description of four new species.</title>
        <authorList>
            <person name="Moretto J.A."/>
            <person name="Berthold D.E."/>
            <person name="Lefler F.W."/>
            <person name="Huang I.-S."/>
            <person name="Laughinghouse H. IV."/>
        </authorList>
    </citation>
    <scope>NUCLEOTIDE SEQUENCE [LARGE SCALE GENOMIC DNA]</scope>
    <source>
        <strain evidence="3 4">BLCC-F167</strain>
    </source>
</reference>
<dbReference type="EMBL" id="JBHFNT010000205">
    <property type="protein sequence ID" value="MFB2837321.1"/>
    <property type="molecule type" value="Genomic_DNA"/>
</dbReference>
<accession>A0ABV4WQE2</accession>
<dbReference type="SUPFAM" id="SSF48371">
    <property type="entry name" value="ARM repeat"/>
    <property type="match status" value="1"/>
</dbReference>
<comment type="caution">
    <text evidence="3">The sequence shown here is derived from an EMBL/GenBank/DDBJ whole genome shotgun (WGS) entry which is preliminary data.</text>
</comment>
<proteinExistence type="predicted"/>
<sequence>MWLSWVPDQGLAAIPAIVDALSYYSIDQQHPWRGTVFQELLRLLLQLKPAPTCALAAIIRWCGLNVIDPAHLPPASVRQFAIHCLIRCQVPYHPALERGLLSILTTPNSTDSDQELRQVAAIAIAHLDQELSSETSQTLNSYLYDENPHVRKAVMWSLIRLPQLDSSFIDSLLELAITDPVPLNRFQSLRVLGHFNPTWVLPSLMTIAQQSSPMNSEVQGAVYRAVWLIRQWATDHAGAFQSLLQLSRATAALPSVYPRQSWVELLHSFDQHIIHTSLFAQLMLEDVVRGWATVQHLTPPPQTEANQQGLINQRSHHLRHPPQHENGYWVDWDAFWHWIDEIATWGTSACARMIAAVGRLVMPYWEVEHPGMYSPRIILAVLEDWICAPTAANAEQVQHTAQKLGYGQGTASGAAYAGFALITALIGDDMILRCPPNQSGYDRLHTAIANGLNALQSYEPVWARPNDFELLPSDPIVTNSEVEAVRLVQFALCEELLPWVEQTYDPIQDGHRLCHQWLTLPDDQVDDRITTIFR</sequence>
<dbReference type="Pfam" id="PF13646">
    <property type="entry name" value="HEAT_2"/>
    <property type="match status" value="1"/>
</dbReference>
<keyword evidence="4" id="KW-1185">Reference proteome</keyword>
<name>A0ABV4WQE2_9CYAN</name>
<dbReference type="Proteomes" id="UP001576780">
    <property type="component" value="Unassembled WGS sequence"/>
</dbReference>
<dbReference type="Gene3D" id="1.25.10.10">
    <property type="entry name" value="Leucine-rich Repeat Variant"/>
    <property type="match status" value="1"/>
</dbReference>
<protein>
    <submittedName>
        <fullName evidence="3">HEAT repeat domain-containing protein</fullName>
    </submittedName>
</protein>
<keyword evidence="1" id="KW-0042">Antenna complex</keyword>